<dbReference type="Proteomes" id="UP000824041">
    <property type="component" value="Unassembled WGS sequence"/>
</dbReference>
<dbReference type="EMBL" id="DXBU01000048">
    <property type="protein sequence ID" value="HIZ21900.1"/>
    <property type="molecule type" value="Genomic_DNA"/>
</dbReference>
<feature type="domain" description="MobA/VirD2-like nuclease" evidence="1">
    <location>
        <begin position="27"/>
        <end position="158"/>
    </location>
</feature>
<protein>
    <submittedName>
        <fullName evidence="2">Relaxase/mobilization nuclease domain-containing protein</fullName>
    </submittedName>
</protein>
<evidence type="ECO:0000313" key="2">
    <source>
        <dbReference type="EMBL" id="HIZ21900.1"/>
    </source>
</evidence>
<dbReference type="Pfam" id="PF03432">
    <property type="entry name" value="Relaxase"/>
    <property type="match status" value="1"/>
</dbReference>
<sequence>MAVTKLLRIKETSGRNPAAHLKKNLFYLCKPEKTGGGIWVGGNAGTSPEVIYATFLRNKKAFGKPGGTQAFHYTLSFPPGCGITEEVACQVAEEFCRMLLKDRHYYVYAVHNDKAHLHVHITFDSVSKEDGSKFHSPKGDWEKRIQPITDALCEKYRLPTLQYKAEDKIGRDYGQWKAGNQTGGWEDILRDDLDEGIQRANRYEDFLSFLLEEGYQIRDVLPTGDDNSSSLLRSHDLCTSLSPSYLPVGFGTPGSVRPIPVSGTGLQQ</sequence>
<accession>A0A9D2IT64</accession>
<comment type="caution">
    <text evidence="2">The sequence shown here is derived from an EMBL/GenBank/DDBJ whole genome shotgun (WGS) entry which is preliminary data.</text>
</comment>
<reference evidence="2" key="2">
    <citation type="submission" date="2021-04" db="EMBL/GenBank/DDBJ databases">
        <authorList>
            <person name="Gilroy R."/>
        </authorList>
    </citation>
    <scope>NUCLEOTIDE SEQUENCE</scope>
    <source>
        <strain evidence="2">14324</strain>
    </source>
</reference>
<reference evidence="2" key="1">
    <citation type="journal article" date="2021" name="PeerJ">
        <title>Extensive microbial diversity within the chicken gut microbiome revealed by metagenomics and culture.</title>
        <authorList>
            <person name="Gilroy R."/>
            <person name="Ravi A."/>
            <person name="Getino M."/>
            <person name="Pursley I."/>
            <person name="Horton D.L."/>
            <person name="Alikhan N.F."/>
            <person name="Baker D."/>
            <person name="Gharbi K."/>
            <person name="Hall N."/>
            <person name="Watson M."/>
            <person name="Adriaenssens E.M."/>
            <person name="Foster-Nyarko E."/>
            <person name="Jarju S."/>
            <person name="Secka A."/>
            <person name="Antonio M."/>
            <person name="Oren A."/>
            <person name="Chaudhuri R.R."/>
            <person name="La Ragione R."/>
            <person name="Hildebrand F."/>
            <person name="Pallen M.J."/>
        </authorList>
    </citation>
    <scope>NUCLEOTIDE SEQUENCE</scope>
    <source>
        <strain evidence="2">14324</strain>
    </source>
</reference>
<dbReference type="InterPro" id="IPR005094">
    <property type="entry name" value="Endonuclease_MobA/VirD2"/>
</dbReference>
<dbReference type="AlphaFoldDB" id="A0A9D2IT64"/>
<evidence type="ECO:0000313" key="3">
    <source>
        <dbReference type="Proteomes" id="UP000824041"/>
    </source>
</evidence>
<dbReference type="Gene3D" id="3.30.930.30">
    <property type="match status" value="1"/>
</dbReference>
<evidence type="ECO:0000259" key="1">
    <source>
        <dbReference type="Pfam" id="PF03432"/>
    </source>
</evidence>
<gene>
    <name evidence="2" type="ORF">IAA21_03755</name>
</gene>
<name>A0A9D2IT64_9FIRM</name>
<organism evidence="2 3">
    <name type="scientific">Candidatus Blautia faecigallinarum</name>
    <dbReference type="NCBI Taxonomy" id="2838488"/>
    <lineage>
        <taxon>Bacteria</taxon>
        <taxon>Bacillati</taxon>
        <taxon>Bacillota</taxon>
        <taxon>Clostridia</taxon>
        <taxon>Lachnospirales</taxon>
        <taxon>Lachnospiraceae</taxon>
        <taxon>Blautia</taxon>
    </lineage>
</organism>
<proteinExistence type="predicted"/>